<name>A0A7J7L9W4_9MAGN</name>
<protein>
    <submittedName>
        <fullName evidence="3">Uncharacterized protein</fullName>
    </submittedName>
</protein>
<sequence length="605" mass="68925">MESRNDASVLESRTVYARNNKCQPLERERISSSSSSPNKRFTTSKNLEITQRKRRKIRGFNKELSEGDKWLKRAKDSGSCRWQYSSVVREMLDSTADSHSNTEEFVFKMSSLSVNEVSTSGWTNESDNEGKVGLEQFMGFPGQLESYPPGSDTFREFCKAKAVIRGKWGNCVEFACRTWYDNIIWVKGNCLQRDDEEPLDLRFRSVKQSVKSTVERKESLLDEVAEEKTELELFGLAEPCQTEQSISKVSEKWILKALPTSGTTGSGEVAKDKRRRVEPSGVSGEKVTEGRSTAVDDLKEVEEGARLAVLHGEEDTSKMVAHLVKRIWLGIVEEKIDLKKANAELEKELARSRTDALKEVRQLKASHAAVIGQLQVETKANLDEMVEERDRLGRHLMLKGYSEEVDSIKADTYVEEEDEEEAEAVVKEMSLRINSLESRLVREKETSKALLSAQAELQGHVQKGNANLRECQHKLDAALIRKKVLEGEIKEKESLVKRKDKLLKEMPAREELNAKIGRFSARVVDLEAMNLVESTKYINKLKENVIYHAKVNGEMTELKNEYDRSESRLERLRARFVTMVVPDTSQSDLLRAIVAYFVEEVKRLE</sequence>
<proteinExistence type="predicted"/>
<dbReference type="AlphaFoldDB" id="A0A7J7L9W4"/>
<evidence type="ECO:0000313" key="3">
    <source>
        <dbReference type="EMBL" id="KAF6139425.1"/>
    </source>
</evidence>
<feature type="compositionally biased region" description="Basic and acidic residues" evidence="2">
    <location>
        <begin position="269"/>
        <end position="278"/>
    </location>
</feature>
<accession>A0A7J7L9W4</accession>
<reference evidence="3 4" key="1">
    <citation type="journal article" date="2020" name="IScience">
        <title>Genome Sequencing of the Endangered Kingdonia uniflora (Circaeasteraceae, Ranunculales) Reveals Potential Mechanisms of Evolutionary Specialization.</title>
        <authorList>
            <person name="Sun Y."/>
            <person name="Deng T."/>
            <person name="Zhang A."/>
            <person name="Moore M.J."/>
            <person name="Landis J.B."/>
            <person name="Lin N."/>
            <person name="Zhang H."/>
            <person name="Zhang X."/>
            <person name="Huang J."/>
            <person name="Zhang X."/>
            <person name="Sun H."/>
            <person name="Wang H."/>
        </authorList>
    </citation>
    <scope>NUCLEOTIDE SEQUENCE [LARGE SCALE GENOMIC DNA]</scope>
    <source>
        <strain evidence="3">TB1705</strain>
        <tissue evidence="3">Leaf</tissue>
    </source>
</reference>
<evidence type="ECO:0000256" key="2">
    <source>
        <dbReference type="SAM" id="MobiDB-lite"/>
    </source>
</evidence>
<feature type="region of interest" description="Disordered" evidence="2">
    <location>
        <begin position="21"/>
        <end position="48"/>
    </location>
</feature>
<evidence type="ECO:0000313" key="4">
    <source>
        <dbReference type="Proteomes" id="UP000541444"/>
    </source>
</evidence>
<evidence type="ECO:0000256" key="1">
    <source>
        <dbReference type="SAM" id="Coils"/>
    </source>
</evidence>
<organism evidence="3 4">
    <name type="scientific">Kingdonia uniflora</name>
    <dbReference type="NCBI Taxonomy" id="39325"/>
    <lineage>
        <taxon>Eukaryota</taxon>
        <taxon>Viridiplantae</taxon>
        <taxon>Streptophyta</taxon>
        <taxon>Embryophyta</taxon>
        <taxon>Tracheophyta</taxon>
        <taxon>Spermatophyta</taxon>
        <taxon>Magnoliopsida</taxon>
        <taxon>Ranunculales</taxon>
        <taxon>Circaeasteraceae</taxon>
        <taxon>Kingdonia</taxon>
    </lineage>
</organism>
<gene>
    <name evidence="3" type="ORF">GIB67_026267</name>
</gene>
<keyword evidence="4" id="KW-1185">Reference proteome</keyword>
<dbReference type="EMBL" id="JACGCM010002493">
    <property type="protein sequence ID" value="KAF6139425.1"/>
    <property type="molecule type" value="Genomic_DNA"/>
</dbReference>
<feature type="region of interest" description="Disordered" evidence="2">
    <location>
        <begin position="262"/>
        <end position="287"/>
    </location>
</feature>
<feature type="compositionally biased region" description="Polar residues" evidence="2">
    <location>
        <begin position="37"/>
        <end position="48"/>
    </location>
</feature>
<keyword evidence="1" id="KW-0175">Coiled coil</keyword>
<dbReference type="Proteomes" id="UP000541444">
    <property type="component" value="Unassembled WGS sequence"/>
</dbReference>
<comment type="caution">
    <text evidence="3">The sequence shown here is derived from an EMBL/GenBank/DDBJ whole genome shotgun (WGS) entry which is preliminary data.</text>
</comment>
<feature type="coiled-coil region" evidence="1">
    <location>
        <begin position="548"/>
        <end position="575"/>
    </location>
</feature>
<feature type="coiled-coil region" evidence="1">
    <location>
        <begin position="419"/>
        <end position="505"/>
    </location>
</feature>